<feature type="domain" description="Methyltransferase" evidence="3">
    <location>
        <begin position="41"/>
        <end position="129"/>
    </location>
</feature>
<dbReference type="InterPro" id="IPR029063">
    <property type="entry name" value="SAM-dependent_MTases_sf"/>
</dbReference>
<dbReference type="Pfam" id="PF13649">
    <property type="entry name" value="Methyltransf_25"/>
    <property type="match status" value="1"/>
</dbReference>
<organism evidence="4">
    <name type="scientific">Methylophaga aminisulfidivorans</name>
    <dbReference type="NCBI Taxonomy" id="230105"/>
    <lineage>
        <taxon>Bacteria</taxon>
        <taxon>Pseudomonadati</taxon>
        <taxon>Pseudomonadota</taxon>
        <taxon>Gammaproteobacteria</taxon>
        <taxon>Thiotrichales</taxon>
        <taxon>Piscirickettsiaceae</taxon>
        <taxon>Methylophaga</taxon>
    </lineage>
</organism>
<comment type="caution">
    <text evidence="4">The sequence shown here is derived from an EMBL/GenBank/DDBJ whole genome shotgun (WGS) entry which is preliminary data.</text>
</comment>
<dbReference type="GO" id="GO:0032259">
    <property type="term" value="P:methylation"/>
    <property type="evidence" value="ECO:0007669"/>
    <property type="project" value="UniProtKB-KW"/>
</dbReference>
<accession>A0A7C1ZTC1</accession>
<dbReference type="PANTHER" id="PTHR43861:SF1">
    <property type="entry name" value="TRANS-ACONITATE 2-METHYLTRANSFERASE"/>
    <property type="match status" value="1"/>
</dbReference>
<name>A0A7C1ZTC1_9GAMM</name>
<sequence length="196" mass="22310">MIVMSEYYEENASDFFSSTVDVDMTPIYERFLPFVVDGGAVLDAGCGSGRDALHFKALGYEVTAIDASESLCKLASELLDQEVQCVRFDEIVWERRFDAVWACASLLHVPRDELVGVFSKLSHTLKPGGLIYASFKYGDTEREKDGRNFTDMNESLFEDLMSSVSSLELKQCWITHDRRPNRDESWLNVILELRLL</sequence>
<gene>
    <name evidence="4" type="ORF">ENI26_04955</name>
</gene>
<dbReference type="AlphaFoldDB" id="A0A7C1ZTC1"/>
<keyword evidence="2" id="KW-0808">Transferase</keyword>
<evidence type="ECO:0000256" key="2">
    <source>
        <dbReference type="ARBA" id="ARBA00022679"/>
    </source>
</evidence>
<evidence type="ECO:0000259" key="3">
    <source>
        <dbReference type="Pfam" id="PF13649"/>
    </source>
</evidence>
<keyword evidence="1 4" id="KW-0489">Methyltransferase</keyword>
<dbReference type="EMBL" id="DRHY01000104">
    <property type="protein sequence ID" value="HEC73709.1"/>
    <property type="molecule type" value="Genomic_DNA"/>
</dbReference>
<proteinExistence type="predicted"/>
<protein>
    <submittedName>
        <fullName evidence="4">Class I SAM-dependent methyltransferase</fullName>
    </submittedName>
</protein>
<dbReference type="CDD" id="cd02440">
    <property type="entry name" value="AdoMet_MTases"/>
    <property type="match status" value="1"/>
</dbReference>
<evidence type="ECO:0000256" key="1">
    <source>
        <dbReference type="ARBA" id="ARBA00022603"/>
    </source>
</evidence>
<dbReference type="Proteomes" id="UP000886384">
    <property type="component" value="Unassembled WGS sequence"/>
</dbReference>
<dbReference type="SUPFAM" id="SSF53335">
    <property type="entry name" value="S-adenosyl-L-methionine-dependent methyltransferases"/>
    <property type="match status" value="1"/>
</dbReference>
<dbReference type="InterPro" id="IPR041698">
    <property type="entry name" value="Methyltransf_25"/>
</dbReference>
<reference evidence="4" key="1">
    <citation type="journal article" date="2020" name="mSystems">
        <title>Genome- and Community-Level Interaction Insights into Carbon Utilization and Element Cycling Functions of Hydrothermarchaeota in Hydrothermal Sediment.</title>
        <authorList>
            <person name="Zhou Z."/>
            <person name="Liu Y."/>
            <person name="Xu W."/>
            <person name="Pan J."/>
            <person name="Luo Z.H."/>
            <person name="Li M."/>
        </authorList>
    </citation>
    <scope>NUCLEOTIDE SEQUENCE [LARGE SCALE GENOMIC DNA]</scope>
    <source>
        <strain evidence="4">HyVt-380</strain>
    </source>
</reference>
<evidence type="ECO:0000313" key="4">
    <source>
        <dbReference type="EMBL" id="HEC73709.1"/>
    </source>
</evidence>
<dbReference type="GO" id="GO:0008168">
    <property type="term" value="F:methyltransferase activity"/>
    <property type="evidence" value="ECO:0007669"/>
    <property type="project" value="UniProtKB-KW"/>
</dbReference>
<dbReference type="Gene3D" id="3.40.50.150">
    <property type="entry name" value="Vaccinia Virus protein VP39"/>
    <property type="match status" value="1"/>
</dbReference>
<dbReference type="PANTHER" id="PTHR43861">
    <property type="entry name" value="TRANS-ACONITATE 2-METHYLTRANSFERASE-RELATED"/>
    <property type="match status" value="1"/>
</dbReference>